<dbReference type="InterPro" id="IPR020846">
    <property type="entry name" value="MFS_dom"/>
</dbReference>
<evidence type="ECO:0000313" key="11">
    <source>
        <dbReference type="Proteomes" id="UP001498935"/>
    </source>
</evidence>
<evidence type="ECO:0000256" key="5">
    <source>
        <dbReference type="ARBA" id="ARBA00022989"/>
    </source>
</evidence>
<evidence type="ECO:0000256" key="1">
    <source>
        <dbReference type="ARBA" id="ARBA00004651"/>
    </source>
</evidence>
<evidence type="ECO:0000256" key="2">
    <source>
        <dbReference type="ARBA" id="ARBA00022448"/>
    </source>
</evidence>
<evidence type="ECO:0000256" key="6">
    <source>
        <dbReference type="ARBA" id="ARBA00023136"/>
    </source>
</evidence>
<keyword evidence="2" id="KW-0813">Transport</keyword>
<dbReference type="RefSeq" id="WP_342038657.1">
    <property type="nucleotide sequence ID" value="NZ_BAABBK010000011.1"/>
</dbReference>
<evidence type="ECO:0000256" key="3">
    <source>
        <dbReference type="ARBA" id="ARBA00022475"/>
    </source>
</evidence>
<organism evidence="10 11">
    <name type="scientific">Brevibacterium ammoniilyticum</name>
    <dbReference type="NCBI Taxonomy" id="1046555"/>
    <lineage>
        <taxon>Bacteria</taxon>
        <taxon>Bacillati</taxon>
        <taxon>Actinomycetota</taxon>
        <taxon>Actinomycetes</taxon>
        <taxon>Micrococcales</taxon>
        <taxon>Brevibacteriaceae</taxon>
        <taxon>Brevibacterium</taxon>
    </lineage>
</organism>
<evidence type="ECO:0000313" key="10">
    <source>
        <dbReference type="EMBL" id="GAA5341659.1"/>
    </source>
</evidence>
<keyword evidence="6 8" id="KW-0472">Membrane</keyword>
<dbReference type="InterPro" id="IPR036259">
    <property type="entry name" value="MFS_trans_sf"/>
</dbReference>
<evidence type="ECO:0000256" key="8">
    <source>
        <dbReference type="SAM" id="Phobius"/>
    </source>
</evidence>
<feature type="compositionally biased region" description="Polar residues" evidence="7">
    <location>
        <begin position="454"/>
        <end position="480"/>
    </location>
</feature>
<feature type="region of interest" description="Disordered" evidence="7">
    <location>
        <begin position="435"/>
        <end position="486"/>
    </location>
</feature>
<evidence type="ECO:0000256" key="4">
    <source>
        <dbReference type="ARBA" id="ARBA00022692"/>
    </source>
</evidence>
<evidence type="ECO:0000256" key="7">
    <source>
        <dbReference type="SAM" id="MobiDB-lite"/>
    </source>
</evidence>
<dbReference type="PROSITE" id="PS00217">
    <property type="entry name" value="SUGAR_TRANSPORT_2"/>
    <property type="match status" value="1"/>
</dbReference>
<protein>
    <submittedName>
        <fullName evidence="10">MFS transporter</fullName>
    </submittedName>
</protein>
<dbReference type="SUPFAM" id="SSF103473">
    <property type="entry name" value="MFS general substrate transporter"/>
    <property type="match status" value="1"/>
</dbReference>
<dbReference type="PANTHER" id="PTHR43045:SF1">
    <property type="entry name" value="SHIKIMATE TRANSPORTER"/>
    <property type="match status" value="1"/>
</dbReference>
<evidence type="ECO:0000259" key="9">
    <source>
        <dbReference type="PROSITE" id="PS50850"/>
    </source>
</evidence>
<name>A0ABP9U5N2_9MICO</name>
<dbReference type="Pfam" id="PF07690">
    <property type="entry name" value="MFS_1"/>
    <property type="match status" value="1"/>
</dbReference>
<dbReference type="InterPro" id="IPR005829">
    <property type="entry name" value="Sugar_transporter_CS"/>
</dbReference>
<feature type="transmembrane region" description="Helical" evidence="8">
    <location>
        <begin position="96"/>
        <end position="114"/>
    </location>
</feature>
<dbReference type="EMBL" id="BAABNP010000011">
    <property type="protein sequence ID" value="GAA5341659.1"/>
    <property type="molecule type" value="Genomic_DNA"/>
</dbReference>
<feature type="transmembrane region" description="Helical" evidence="8">
    <location>
        <begin position="196"/>
        <end position="215"/>
    </location>
</feature>
<feature type="transmembrane region" description="Helical" evidence="8">
    <location>
        <begin position="64"/>
        <end position="84"/>
    </location>
</feature>
<dbReference type="CDD" id="cd17369">
    <property type="entry name" value="MFS_ShiA_like"/>
    <property type="match status" value="1"/>
</dbReference>
<gene>
    <name evidence="10" type="ORF">KACC15558_27000</name>
</gene>
<reference evidence="10 11" key="1">
    <citation type="submission" date="2024-02" db="EMBL/GenBank/DDBJ databases">
        <title>Characterization of antibiotic resistant novel bacterial strains and their environmental applications.</title>
        <authorList>
            <person name="Manzoor S."/>
            <person name="Abbas S."/>
            <person name="Arshad M."/>
            <person name="Li W.J."/>
            <person name="Ahmed I."/>
        </authorList>
    </citation>
    <scope>NUCLEOTIDE SEQUENCE [LARGE SCALE GENOMIC DNA]</scope>
    <source>
        <strain evidence="10 11">KACC 15558</strain>
    </source>
</reference>
<keyword evidence="5 8" id="KW-1133">Transmembrane helix</keyword>
<keyword evidence="3" id="KW-1003">Cell membrane</keyword>
<keyword evidence="4 8" id="KW-0812">Transmembrane</keyword>
<dbReference type="Gene3D" id="1.20.1250.20">
    <property type="entry name" value="MFS general substrate transporter like domains"/>
    <property type="match status" value="2"/>
</dbReference>
<comment type="subcellular location">
    <subcellularLocation>
        <location evidence="1">Cell membrane</location>
        <topology evidence="1">Multi-pass membrane protein</topology>
    </subcellularLocation>
</comment>
<feature type="transmembrane region" description="Helical" evidence="8">
    <location>
        <begin position="408"/>
        <end position="429"/>
    </location>
</feature>
<keyword evidence="11" id="KW-1185">Reference proteome</keyword>
<accession>A0ABP9U5N2</accession>
<feature type="transmembrane region" description="Helical" evidence="8">
    <location>
        <begin position="120"/>
        <end position="140"/>
    </location>
</feature>
<dbReference type="PROSITE" id="PS50850">
    <property type="entry name" value="MFS"/>
    <property type="match status" value="1"/>
</dbReference>
<feature type="transmembrane region" description="Helical" evidence="8">
    <location>
        <begin position="342"/>
        <end position="361"/>
    </location>
</feature>
<sequence>MTGTTSTDTGAAPAPQKSMLRRSIIASVSGTTLEWYDFYLYGTAAALVFPKVFFPEYDALTGTLFAFSTYAVGFFARPVGGAVFGHFGDRIGRKTVLVFTVSLMGGATFLMGLLPTYDQVGIAAPLILVTLRFIQGFGLGGEWAGGALLIAERAPRDKRGFWTSFVQVGVPIGSLMSTAALGVLSATLSEEAFLSWGWRVPFLFSAVVVLIALIIRAKVTETETFADLARKGAAVQKSPVLEVIRRSPKRIIQVIGLRVGADICYYTFVVFVVTYVTVFLGMDSQVALRAVLVAGIVELFLYPVWGRLSDRIGRKKVSMIGVIGCALWAVAFFTLLDTKSPLLIILAVVGGLTLQAAMYGVSAPWICELFDTDIRYSGASIGYQSAAIVGGSLAPIIAVALLRQFDTPWAVVAYLLVGLAVTFAAVLTIPETKGRDLTQPLRPPGRTDAGGTASAMSAQQDASTQRTASAPRTSATQLLSTKGEDQ</sequence>
<feature type="transmembrane region" description="Helical" evidence="8">
    <location>
        <begin position="381"/>
        <end position="402"/>
    </location>
</feature>
<feature type="transmembrane region" description="Helical" evidence="8">
    <location>
        <begin position="317"/>
        <end position="336"/>
    </location>
</feature>
<feature type="transmembrane region" description="Helical" evidence="8">
    <location>
        <begin position="286"/>
        <end position="305"/>
    </location>
</feature>
<dbReference type="InterPro" id="IPR011701">
    <property type="entry name" value="MFS"/>
</dbReference>
<feature type="domain" description="Major facilitator superfamily (MFS) profile" evidence="9">
    <location>
        <begin position="23"/>
        <end position="433"/>
    </location>
</feature>
<feature type="transmembrane region" description="Helical" evidence="8">
    <location>
        <begin position="255"/>
        <end position="280"/>
    </location>
</feature>
<proteinExistence type="predicted"/>
<dbReference type="Proteomes" id="UP001498935">
    <property type="component" value="Unassembled WGS sequence"/>
</dbReference>
<dbReference type="PANTHER" id="PTHR43045">
    <property type="entry name" value="SHIKIMATE TRANSPORTER"/>
    <property type="match status" value="1"/>
</dbReference>
<comment type="caution">
    <text evidence="10">The sequence shown here is derived from an EMBL/GenBank/DDBJ whole genome shotgun (WGS) entry which is preliminary data.</text>
</comment>
<feature type="transmembrane region" description="Helical" evidence="8">
    <location>
        <begin position="161"/>
        <end position="184"/>
    </location>
</feature>